<sequence>MFGHNTLKSLSNLVGIEEITILGMSDGLNGDDIVPFVKCLKESDISFTFCSDCSESFKEFVTSMRKYDIEDSNEQKMHVYFPAGPLDEEDRICYL</sequence>
<name>A0A914YQ10_9BILA</name>
<protein>
    <submittedName>
        <fullName evidence="2">Uncharacterized protein</fullName>
    </submittedName>
</protein>
<dbReference type="Proteomes" id="UP000887577">
    <property type="component" value="Unplaced"/>
</dbReference>
<reference evidence="2" key="1">
    <citation type="submission" date="2022-11" db="UniProtKB">
        <authorList>
            <consortium name="WormBaseParasite"/>
        </authorList>
    </citation>
    <scope>IDENTIFICATION</scope>
</reference>
<keyword evidence="1" id="KW-1185">Reference proteome</keyword>
<proteinExistence type="predicted"/>
<evidence type="ECO:0000313" key="1">
    <source>
        <dbReference type="Proteomes" id="UP000887577"/>
    </source>
</evidence>
<dbReference type="WBParaSite" id="PSU_v2.g21549.t1">
    <property type="protein sequence ID" value="PSU_v2.g21549.t1"/>
    <property type="gene ID" value="PSU_v2.g21549"/>
</dbReference>
<accession>A0A914YQ10</accession>
<organism evidence="1 2">
    <name type="scientific">Panagrolaimus superbus</name>
    <dbReference type="NCBI Taxonomy" id="310955"/>
    <lineage>
        <taxon>Eukaryota</taxon>
        <taxon>Metazoa</taxon>
        <taxon>Ecdysozoa</taxon>
        <taxon>Nematoda</taxon>
        <taxon>Chromadorea</taxon>
        <taxon>Rhabditida</taxon>
        <taxon>Tylenchina</taxon>
        <taxon>Panagrolaimomorpha</taxon>
        <taxon>Panagrolaimoidea</taxon>
        <taxon>Panagrolaimidae</taxon>
        <taxon>Panagrolaimus</taxon>
    </lineage>
</organism>
<evidence type="ECO:0000313" key="2">
    <source>
        <dbReference type="WBParaSite" id="PSU_v2.g21549.t1"/>
    </source>
</evidence>
<dbReference type="AlphaFoldDB" id="A0A914YQ10"/>